<reference evidence="9" key="2">
    <citation type="submission" date="2024-04" db="EMBL/GenBank/DDBJ databases">
        <authorList>
            <person name="Chen Y."/>
            <person name="Shah S."/>
            <person name="Dougan E. K."/>
            <person name="Thang M."/>
            <person name="Chan C."/>
        </authorList>
    </citation>
    <scope>NUCLEOTIDE SEQUENCE [LARGE SCALE GENOMIC DNA]</scope>
</reference>
<feature type="signal peptide" evidence="6">
    <location>
        <begin position="1"/>
        <end position="25"/>
    </location>
</feature>
<dbReference type="AlphaFoldDB" id="A0A9P1FKB8"/>
<reference evidence="8" key="1">
    <citation type="submission" date="2022-10" db="EMBL/GenBank/DDBJ databases">
        <authorList>
            <person name="Chen Y."/>
            <person name="Dougan E. K."/>
            <person name="Chan C."/>
            <person name="Rhodes N."/>
            <person name="Thang M."/>
        </authorList>
    </citation>
    <scope>NUCLEOTIDE SEQUENCE</scope>
</reference>
<sequence>MVARRVANLANLGLATFAAGAGVTAQCEPRRPLSAAEARRVVELFDRMMLDEEYGDIHLYDLREDEEHFVEALGGDATYGELSFDLLEWFLAQTEVQPEDVLCDLGSGSGRALIYLALRTGLPAVGVELSPTRHQHAEILRTLAQPFLREEVELVQGDLQEMHPFGKHASVVLFANKLFSEEFSASALRVLPRIRALLTLKPLPGELPTKTAELPTSWSFKQPVWLYLRDAE</sequence>
<dbReference type="Proteomes" id="UP001152797">
    <property type="component" value="Unassembled WGS sequence"/>
</dbReference>
<proteinExistence type="predicted"/>
<dbReference type="InterPro" id="IPR025789">
    <property type="entry name" value="DOT1_dom"/>
</dbReference>
<evidence type="ECO:0000256" key="1">
    <source>
        <dbReference type="ARBA" id="ARBA00012190"/>
    </source>
</evidence>
<dbReference type="Gene3D" id="3.40.50.150">
    <property type="entry name" value="Vaccinia Virus protein VP39"/>
    <property type="match status" value="1"/>
</dbReference>
<dbReference type="GO" id="GO:0140956">
    <property type="term" value="F:histone H3K79 trimethyltransferase activity"/>
    <property type="evidence" value="ECO:0007669"/>
    <property type="project" value="UniProtKB-EC"/>
</dbReference>
<dbReference type="EMBL" id="CAMXCT030000358">
    <property type="protein sequence ID" value="CAL4764987.1"/>
    <property type="molecule type" value="Genomic_DNA"/>
</dbReference>
<keyword evidence="3" id="KW-0156">Chromatin regulator</keyword>
<keyword evidence="6" id="KW-0732">Signal</keyword>
<evidence type="ECO:0000259" key="7">
    <source>
        <dbReference type="Pfam" id="PF08123"/>
    </source>
</evidence>
<evidence type="ECO:0000256" key="3">
    <source>
        <dbReference type="ARBA" id="ARBA00022853"/>
    </source>
</evidence>
<dbReference type="InterPro" id="IPR029063">
    <property type="entry name" value="SAM-dependent_MTases_sf"/>
</dbReference>
<evidence type="ECO:0000313" key="9">
    <source>
        <dbReference type="EMBL" id="CAL1131050.1"/>
    </source>
</evidence>
<comment type="catalytic activity">
    <reaction evidence="5">
        <text>L-lysyl(79)-[histone H3] + 3 S-adenosyl-L-methionine = N(6),N(6),N(6)-trimethyl-L-lysyl(79)-[histone H3] + 3 S-adenosyl-L-homocysteine + 3 H(+)</text>
        <dbReference type="Rhea" id="RHEA:60328"/>
        <dbReference type="Rhea" id="RHEA-COMP:15549"/>
        <dbReference type="Rhea" id="RHEA-COMP:15552"/>
        <dbReference type="ChEBI" id="CHEBI:15378"/>
        <dbReference type="ChEBI" id="CHEBI:29969"/>
        <dbReference type="ChEBI" id="CHEBI:57856"/>
        <dbReference type="ChEBI" id="CHEBI:59789"/>
        <dbReference type="ChEBI" id="CHEBI:61961"/>
        <dbReference type="EC" id="2.1.1.360"/>
    </reaction>
</comment>
<dbReference type="InterPro" id="IPR030445">
    <property type="entry name" value="H3-K79_meTrfase"/>
</dbReference>
<feature type="chain" id="PRO_5043271959" description="Histone-lysine N-methyltransferase, H3 lysine-79 specific" evidence="6">
    <location>
        <begin position="26"/>
        <end position="232"/>
    </location>
</feature>
<dbReference type="EMBL" id="CAMXCT020000358">
    <property type="protein sequence ID" value="CAL1131050.1"/>
    <property type="molecule type" value="Genomic_DNA"/>
</dbReference>
<evidence type="ECO:0000256" key="6">
    <source>
        <dbReference type="SAM" id="SignalP"/>
    </source>
</evidence>
<evidence type="ECO:0000256" key="5">
    <source>
        <dbReference type="ARBA" id="ARBA00047770"/>
    </source>
</evidence>
<dbReference type="Pfam" id="PF08123">
    <property type="entry name" value="DOT1"/>
    <property type="match status" value="1"/>
</dbReference>
<keyword evidence="10" id="KW-1185">Reference proteome</keyword>
<organism evidence="8">
    <name type="scientific">Cladocopium goreaui</name>
    <dbReference type="NCBI Taxonomy" id="2562237"/>
    <lineage>
        <taxon>Eukaryota</taxon>
        <taxon>Sar</taxon>
        <taxon>Alveolata</taxon>
        <taxon>Dinophyceae</taxon>
        <taxon>Suessiales</taxon>
        <taxon>Symbiodiniaceae</taxon>
        <taxon>Cladocopium</taxon>
    </lineage>
</organism>
<comment type="caution">
    <text evidence="8">The sequence shown here is derived from an EMBL/GenBank/DDBJ whole genome shotgun (WGS) entry which is preliminary data.</text>
</comment>
<evidence type="ECO:0000313" key="10">
    <source>
        <dbReference type="Proteomes" id="UP001152797"/>
    </source>
</evidence>
<gene>
    <name evidence="8" type="ORF">C1SCF055_LOCUS5797</name>
</gene>
<feature type="domain" description="DOT1" evidence="7">
    <location>
        <begin position="76"/>
        <end position="185"/>
    </location>
</feature>
<accession>A0A9P1FKB8</accession>
<dbReference type="PANTHER" id="PTHR21451">
    <property type="entry name" value="HISTONE H3 METHYLTRANSFERASE"/>
    <property type="match status" value="1"/>
</dbReference>
<evidence type="ECO:0000313" key="8">
    <source>
        <dbReference type="EMBL" id="CAI3977675.1"/>
    </source>
</evidence>
<name>A0A9P1FKB8_9DINO</name>
<protein>
    <recommendedName>
        <fullName evidence="2">Histone-lysine N-methyltransferase, H3 lysine-79 specific</fullName>
        <ecNumber evidence="1">2.1.1.360</ecNumber>
    </recommendedName>
    <alternativeName>
        <fullName evidence="4">Histone H3-K79 methyltransferase</fullName>
    </alternativeName>
</protein>
<dbReference type="SUPFAM" id="SSF53335">
    <property type="entry name" value="S-adenosyl-L-methionine-dependent methyltransferases"/>
    <property type="match status" value="1"/>
</dbReference>
<dbReference type="EC" id="2.1.1.360" evidence="1"/>
<evidence type="ECO:0000256" key="2">
    <source>
        <dbReference type="ARBA" id="ARBA00020987"/>
    </source>
</evidence>
<dbReference type="CDD" id="cd02440">
    <property type="entry name" value="AdoMet_MTases"/>
    <property type="match status" value="1"/>
</dbReference>
<evidence type="ECO:0000256" key="4">
    <source>
        <dbReference type="ARBA" id="ARBA00029821"/>
    </source>
</evidence>
<dbReference type="OrthoDB" id="443402at2759"/>
<dbReference type="EMBL" id="CAMXCT010000358">
    <property type="protein sequence ID" value="CAI3977675.1"/>
    <property type="molecule type" value="Genomic_DNA"/>
</dbReference>
<dbReference type="GO" id="GO:0051726">
    <property type="term" value="P:regulation of cell cycle"/>
    <property type="evidence" value="ECO:0007669"/>
    <property type="project" value="InterPro"/>
</dbReference>